<comment type="caution">
    <text evidence="2">The sequence shown here is derived from an EMBL/GenBank/DDBJ whole genome shotgun (WGS) entry which is preliminary data.</text>
</comment>
<organism evidence="2 3">
    <name type="scientific">Stylosanthes scabra</name>
    <dbReference type="NCBI Taxonomy" id="79078"/>
    <lineage>
        <taxon>Eukaryota</taxon>
        <taxon>Viridiplantae</taxon>
        <taxon>Streptophyta</taxon>
        <taxon>Embryophyta</taxon>
        <taxon>Tracheophyta</taxon>
        <taxon>Spermatophyta</taxon>
        <taxon>Magnoliopsida</taxon>
        <taxon>eudicotyledons</taxon>
        <taxon>Gunneridae</taxon>
        <taxon>Pentapetalae</taxon>
        <taxon>rosids</taxon>
        <taxon>fabids</taxon>
        <taxon>Fabales</taxon>
        <taxon>Fabaceae</taxon>
        <taxon>Papilionoideae</taxon>
        <taxon>50 kb inversion clade</taxon>
        <taxon>dalbergioids sensu lato</taxon>
        <taxon>Dalbergieae</taxon>
        <taxon>Pterocarpus clade</taxon>
        <taxon>Stylosanthes</taxon>
    </lineage>
</organism>
<feature type="region of interest" description="Disordered" evidence="1">
    <location>
        <begin position="19"/>
        <end position="58"/>
    </location>
</feature>
<dbReference type="EMBL" id="JASCZI010030927">
    <property type="protein sequence ID" value="MED6125373.1"/>
    <property type="molecule type" value="Genomic_DNA"/>
</dbReference>
<feature type="compositionally biased region" description="Polar residues" evidence="1">
    <location>
        <begin position="34"/>
        <end position="56"/>
    </location>
</feature>
<dbReference type="Proteomes" id="UP001341840">
    <property type="component" value="Unassembled WGS sequence"/>
</dbReference>
<reference evidence="2 3" key="1">
    <citation type="journal article" date="2023" name="Plants (Basel)">
        <title>Bridging the Gap: Combining Genomics and Transcriptomics Approaches to Understand Stylosanthes scabra, an Orphan Legume from the Brazilian Caatinga.</title>
        <authorList>
            <person name="Ferreira-Neto J.R.C."/>
            <person name="da Silva M.D."/>
            <person name="Binneck E."/>
            <person name="de Melo N.F."/>
            <person name="da Silva R.H."/>
            <person name="de Melo A.L.T.M."/>
            <person name="Pandolfi V."/>
            <person name="Bustamante F.O."/>
            <person name="Brasileiro-Vidal A.C."/>
            <person name="Benko-Iseppon A.M."/>
        </authorList>
    </citation>
    <scope>NUCLEOTIDE SEQUENCE [LARGE SCALE GENOMIC DNA]</scope>
    <source>
        <tissue evidence="2">Leaves</tissue>
    </source>
</reference>
<evidence type="ECO:0000313" key="3">
    <source>
        <dbReference type="Proteomes" id="UP001341840"/>
    </source>
</evidence>
<accession>A0ABU6RNN0</accession>
<name>A0ABU6RNN0_9FABA</name>
<keyword evidence="3" id="KW-1185">Reference proteome</keyword>
<proteinExistence type="predicted"/>
<evidence type="ECO:0000313" key="2">
    <source>
        <dbReference type="EMBL" id="MED6125373.1"/>
    </source>
</evidence>
<sequence>MDTPDSAFARKIRREILNQKRKKPRIKGIREGGESTSADLSSHSCSVETTSNQGTLDGTFAGTQFRKIEHMEKRPFQSVSLVASHKVLSEIVTSRKRAALTEIDMNSVVESPQTSGTPTISPLHCQHSTIIN</sequence>
<evidence type="ECO:0000256" key="1">
    <source>
        <dbReference type="SAM" id="MobiDB-lite"/>
    </source>
</evidence>
<protein>
    <submittedName>
        <fullName evidence="2">Uncharacterized protein</fullName>
    </submittedName>
</protein>
<gene>
    <name evidence="2" type="ORF">PIB30_067964</name>
</gene>